<feature type="transmembrane region" description="Helical" evidence="6">
    <location>
        <begin position="238"/>
        <end position="259"/>
    </location>
</feature>
<dbReference type="GO" id="GO:0015174">
    <property type="term" value="F:basic amino acid transmembrane transporter activity"/>
    <property type="evidence" value="ECO:0007669"/>
    <property type="project" value="TreeGrafter"/>
</dbReference>
<dbReference type="PANTHER" id="PTHR23501:SF33">
    <property type="entry name" value="MAJOR FACILITATOR SUPERFAMILY (MFS) PROFILE DOMAIN-CONTAINING PROTEIN"/>
    <property type="match status" value="1"/>
</dbReference>
<evidence type="ECO:0000313" key="9">
    <source>
        <dbReference type="EMBL" id="KAF1981182.1"/>
    </source>
</evidence>
<feature type="transmembrane region" description="Helical" evidence="6">
    <location>
        <begin position="95"/>
        <end position="115"/>
    </location>
</feature>
<accession>A0A6G1GJZ8</accession>
<feature type="region of interest" description="Disordered" evidence="5">
    <location>
        <begin position="181"/>
        <end position="202"/>
    </location>
</feature>
<feature type="non-terminal residue" evidence="9">
    <location>
        <position position="1"/>
    </location>
</feature>
<dbReference type="OrthoDB" id="6770063at2759"/>
<dbReference type="Pfam" id="PF07690">
    <property type="entry name" value="MFS_1"/>
    <property type="match status" value="1"/>
</dbReference>
<evidence type="ECO:0000259" key="8">
    <source>
        <dbReference type="PROSITE" id="PS50850"/>
    </source>
</evidence>
<feature type="domain" description="Major facilitator superfamily (MFS) profile" evidence="8">
    <location>
        <begin position="1"/>
        <end position="509"/>
    </location>
</feature>
<feature type="transmembrane region" description="Helical" evidence="6">
    <location>
        <begin position="280"/>
        <end position="305"/>
    </location>
</feature>
<feature type="transmembrane region" description="Helical" evidence="6">
    <location>
        <begin position="407"/>
        <end position="430"/>
    </location>
</feature>
<evidence type="ECO:0000256" key="5">
    <source>
        <dbReference type="SAM" id="MobiDB-lite"/>
    </source>
</evidence>
<sequence length="509" mass="54350">LLPIFLLGIFISNADISLVLATHPLIASHFHALPSSSYLVTSYTLASCISQPITGALSSIYGRKPVLTASYLLFAVGCLLCGVAPTFWMVLLGRVVSGIGGAGMYVLVTVIITDLCPLREVATWRAYVNIAATMGRSLGGPLGGWLADWVGWRWSFAGQAPLVMVALVLSVLFIPEATAGVGKSGSDEEGGQEGEGRGEGEKKKSRLARVDFAGAGLLTLTVLALLVPLTVGGQKLPWTHPLIIASFVGCGVAGTLFYFTEQYWAVEPIFPLHLLRNRDVLTAYGAYAFQTSAQMGMMFTVPTYFQVTNRVSSTIAGVHLMPAFFGNVIGGLSAGFAIRKTGRYKILAILAFLSSSSAYIVMILRWHGHTSMWESLEIAPGGLGMAMAEQAIFVSLNAGVDPSYSAVAISGMLLSGSIGLLIGVSVNSIILTSTLYSQLTAALGGGRDNEKIVDRVVSDISFVMRLEGRLRDLVVGLYVRSLEYCHAFSFACAICAFFIAVLFLRERKL</sequence>
<evidence type="ECO:0000256" key="7">
    <source>
        <dbReference type="SAM" id="SignalP"/>
    </source>
</evidence>
<feature type="transmembrane region" description="Helical" evidence="6">
    <location>
        <begin position="346"/>
        <end position="366"/>
    </location>
</feature>
<organism evidence="9 10">
    <name type="scientific">Aulographum hederae CBS 113979</name>
    <dbReference type="NCBI Taxonomy" id="1176131"/>
    <lineage>
        <taxon>Eukaryota</taxon>
        <taxon>Fungi</taxon>
        <taxon>Dikarya</taxon>
        <taxon>Ascomycota</taxon>
        <taxon>Pezizomycotina</taxon>
        <taxon>Dothideomycetes</taxon>
        <taxon>Pleosporomycetidae</taxon>
        <taxon>Aulographales</taxon>
        <taxon>Aulographaceae</taxon>
    </lineage>
</organism>
<keyword evidence="2 6" id="KW-0812">Transmembrane</keyword>
<dbReference type="InterPro" id="IPR020846">
    <property type="entry name" value="MFS_dom"/>
</dbReference>
<feature type="signal peptide" evidence="7">
    <location>
        <begin position="1"/>
        <end position="21"/>
    </location>
</feature>
<keyword evidence="10" id="KW-1185">Reference proteome</keyword>
<proteinExistence type="predicted"/>
<keyword evidence="3 6" id="KW-1133">Transmembrane helix</keyword>
<evidence type="ECO:0000256" key="6">
    <source>
        <dbReference type="SAM" id="Phobius"/>
    </source>
</evidence>
<feature type="transmembrane region" description="Helical" evidence="6">
    <location>
        <begin position="37"/>
        <end position="57"/>
    </location>
</feature>
<dbReference type="Proteomes" id="UP000800041">
    <property type="component" value="Unassembled WGS sequence"/>
</dbReference>
<feature type="transmembrane region" description="Helical" evidence="6">
    <location>
        <begin position="311"/>
        <end position="334"/>
    </location>
</feature>
<dbReference type="EMBL" id="ML977205">
    <property type="protein sequence ID" value="KAF1981182.1"/>
    <property type="molecule type" value="Genomic_DNA"/>
</dbReference>
<feature type="transmembrane region" description="Helical" evidence="6">
    <location>
        <begin position="69"/>
        <end position="89"/>
    </location>
</feature>
<dbReference type="InterPro" id="IPR011701">
    <property type="entry name" value="MFS"/>
</dbReference>
<dbReference type="SUPFAM" id="SSF103473">
    <property type="entry name" value="MFS general substrate transporter"/>
    <property type="match status" value="1"/>
</dbReference>
<dbReference type="Gene3D" id="1.20.1250.20">
    <property type="entry name" value="MFS general substrate transporter like domains"/>
    <property type="match status" value="1"/>
</dbReference>
<evidence type="ECO:0000256" key="2">
    <source>
        <dbReference type="ARBA" id="ARBA00022692"/>
    </source>
</evidence>
<name>A0A6G1GJZ8_9PEZI</name>
<dbReference type="GO" id="GO:0000329">
    <property type="term" value="C:fungal-type vacuole membrane"/>
    <property type="evidence" value="ECO:0007669"/>
    <property type="project" value="TreeGrafter"/>
</dbReference>
<evidence type="ECO:0000256" key="1">
    <source>
        <dbReference type="ARBA" id="ARBA00004141"/>
    </source>
</evidence>
<keyword evidence="4 6" id="KW-0472">Membrane</keyword>
<feature type="transmembrane region" description="Helical" evidence="6">
    <location>
        <begin position="378"/>
        <end position="400"/>
    </location>
</feature>
<feature type="non-terminal residue" evidence="9">
    <location>
        <position position="509"/>
    </location>
</feature>
<feature type="transmembrane region" description="Helical" evidence="6">
    <location>
        <begin position="152"/>
        <end position="174"/>
    </location>
</feature>
<gene>
    <name evidence="9" type="ORF">K402DRAFT_296386</name>
</gene>
<evidence type="ECO:0000256" key="3">
    <source>
        <dbReference type="ARBA" id="ARBA00022989"/>
    </source>
</evidence>
<dbReference type="AlphaFoldDB" id="A0A6G1GJZ8"/>
<feature type="transmembrane region" description="Helical" evidence="6">
    <location>
        <begin position="127"/>
        <end position="146"/>
    </location>
</feature>
<reference evidence="9" key="1">
    <citation type="journal article" date="2020" name="Stud. Mycol.">
        <title>101 Dothideomycetes genomes: a test case for predicting lifestyles and emergence of pathogens.</title>
        <authorList>
            <person name="Haridas S."/>
            <person name="Albert R."/>
            <person name="Binder M."/>
            <person name="Bloem J."/>
            <person name="Labutti K."/>
            <person name="Salamov A."/>
            <person name="Andreopoulos B."/>
            <person name="Baker S."/>
            <person name="Barry K."/>
            <person name="Bills G."/>
            <person name="Bluhm B."/>
            <person name="Cannon C."/>
            <person name="Castanera R."/>
            <person name="Culley D."/>
            <person name="Daum C."/>
            <person name="Ezra D."/>
            <person name="Gonzalez J."/>
            <person name="Henrissat B."/>
            <person name="Kuo A."/>
            <person name="Liang C."/>
            <person name="Lipzen A."/>
            <person name="Lutzoni F."/>
            <person name="Magnuson J."/>
            <person name="Mondo S."/>
            <person name="Nolan M."/>
            <person name="Ohm R."/>
            <person name="Pangilinan J."/>
            <person name="Park H.-J."/>
            <person name="Ramirez L."/>
            <person name="Alfaro M."/>
            <person name="Sun H."/>
            <person name="Tritt A."/>
            <person name="Yoshinaga Y."/>
            <person name="Zwiers L.-H."/>
            <person name="Turgeon B."/>
            <person name="Goodwin S."/>
            <person name="Spatafora J."/>
            <person name="Crous P."/>
            <person name="Grigoriev I."/>
        </authorList>
    </citation>
    <scope>NUCLEOTIDE SEQUENCE</scope>
    <source>
        <strain evidence="9">CBS 113979</strain>
    </source>
</reference>
<protein>
    <submittedName>
        <fullName evidence="9">MFS general substrate transporter</fullName>
    </submittedName>
</protein>
<keyword evidence="7" id="KW-0732">Signal</keyword>
<feature type="transmembrane region" description="Helical" evidence="6">
    <location>
        <begin position="212"/>
        <end position="232"/>
    </location>
</feature>
<dbReference type="InterPro" id="IPR036259">
    <property type="entry name" value="MFS_trans_sf"/>
</dbReference>
<feature type="chain" id="PRO_5026006638" evidence="7">
    <location>
        <begin position="22"/>
        <end position="509"/>
    </location>
</feature>
<comment type="subcellular location">
    <subcellularLocation>
        <location evidence="1">Membrane</location>
        <topology evidence="1">Multi-pass membrane protein</topology>
    </subcellularLocation>
</comment>
<evidence type="ECO:0000256" key="4">
    <source>
        <dbReference type="ARBA" id="ARBA00023136"/>
    </source>
</evidence>
<feature type="transmembrane region" description="Helical" evidence="6">
    <location>
        <begin position="487"/>
        <end position="504"/>
    </location>
</feature>
<evidence type="ECO:0000313" key="10">
    <source>
        <dbReference type="Proteomes" id="UP000800041"/>
    </source>
</evidence>
<dbReference type="PROSITE" id="PS50850">
    <property type="entry name" value="MFS"/>
    <property type="match status" value="1"/>
</dbReference>
<dbReference type="PANTHER" id="PTHR23501">
    <property type="entry name" value="MAJOR FACILITATOR SUPERFAMILY"/>
    <property type="match status" value="1"/>
</dbReference>